<dbReference type="Proteomes" id="UP000054538">
    <property type="component" value="Unassembled WGS sequence"/>
</dbReference>
<dbReference type="OrthoDB" id="10536644at2759"/>
<gene>
    <name evidence="2" type="ORF">PAXRUDRAFT_173475</name>
</gene>
<dbReference type="HOGENOM" id="CLU_2628621_0_0_1"/>
<accession>A0A0D0BUV1</accession>
<evidence type="ECO:0000313" key="2">
    <source>
        <dbReference type="EMBL" id="KIK75207.1"/>
    </source>
</evidence>
<organism evidence="2 3">
    <name type="scientific">Paxillus rubicundulus Ve08.2h10</name>
    <dbReference type="NCBI Taxonomy" id="930991"/>
    <lineage>
        <taxon>Eukaryota</taxon>
        <taxon>Fungi</taxon>
        <taxon>Dikarya</taxon>
        <taxon>Basidiomycota</taxon>
        <taxon>Agaricomycotina</taxon>
        <taxon>Agaricomycetes</taxon>
        <taxon>Agaricomycetidae</taxon>
        <taxon>Boletales</taxon>
        <taxon>Paxilineae</taxon>
        <taxon>Paxillaceae</taxon>
        <taxon>Paxillus</taxon>
    </lineage>
</organism>
<feature type="non-terminal residue" evidence="2">
    <location>
        <position position="1"/>
    </location>
</feature>
<evidence type="ECO:0000313" key="3">
    <source>
        <dbReference type="Proteomes" id="UP000054538"/>
    </source>
</evidence>
<dbReference type="EMBL" id="KN828270">
    <property type="protein sequence ID" value="KIK75207.1"/>
    <property type="molecule type" value="Genomic_DNA"/>
</dbReference>
<dbReference type="InParanoid" id="A0A0D0BUV1"/>
<protein>
    <submittedName>
        <fullName evidence="2">Uncharacterized protein</fullName>
    </submittedName>
</protein>
<sequence>CADIVHDPGSGTDSPGSQPLSVGLEGEKHRWPACHVKPMDTDSPCAKVDGHRGNQKTPRGTVGTMDSDKHGPNEPRAP</sequence>
<name>A0A0D0BUV1_9AGAM</name>
<feature type="compositionally biased region" description="Polar residues" evidence="1">
    <location>
        <begin position="11"/>
        <end position="20"/>
    </location>
</feature>
<evidence type="ECO:0000256" key="1">
    <source>
        <dbReference type="SAM" id="MobiDB-lite"/>
    </source>
</evidence>
<reference evidence="2 3" key="1">
    <citation type="submission" date="2014-04" db="EMBL/GenBank/DDBJ databases">
        <authorList>
            <consortium name="DOE Joint Genome Institute"/>
            <person name="Kuo A."/>
            <person name="Kohler A."/>
            <person name="Jargeat P."/>
            <person name="Nagy L.G."/>
            <person name="Floudas D."/>
            <person name="Copeland A."/>
            <person name="Barry K.W."/>
            <person name="Cichocki N."/>
            <person name="Veneault-Fourrey C."/>
            <person name="LaButti K."/>
            <person name="Lindquist E.A."/>
            <person name="Lipzen A."/>
            <person name="Lundell T."/>
            <person name="Morin E."/>
            <person name="Murat C."/>
            <person name="Sun H."/>
            <person name="Tunlid A."/>
            <person name="Henrissat B."/>
            <person name="Grigoriev I.V."/>
            <person name="Hibbett D.S."/>
            <person name="Martin F."/>
            <person name="Nordberg H.P."/>
            <person name="Cantor M.N."/>
            <person name="Hua S.X."/>
        </authorList>
    </citation>
    <scope>NUCLEOTIDE SEQUENCE [LARGE SCALE GENOMIC DNA]</scope>
    <source>
        <strain evidence="2 3">Ve08.2h10</strain>
    </source>
</reference>
<proteinExistence type="predicted"/>
<feature type="compositionally biased region" description="Basic and acidic residues" evidence="1">
    <location>
        <begin position="66"/>
        <end position="78"/>
    </location>
</feature>
<reference evidence="3" key="2">
    <citation type="submission" date="2015-01" db="EMBL/GenBank/DDBJ databases">
        <title>Evolutionary Origins and Diversification of the Mycorrhizal Mutualists.</title>
        <authorList>
            <consortium name="DOE Joint Genome Institute"/>
            <consortium name="Mycorrhizal Genomics Consortium"/>
            <person name="Kohler A."/>
            <person name="Kuo A."/>
            <person name="Nagy L.G."/>
            <person name="Floudas D."/>
            <person name="Copeland A."/>
            <person name="Barry K.W."/>
            <person name="Cichocki N."/>
            <person name="Veneault-Fourrey C."/>
            <person name="LaButti K."/>
            <person name="Lindquist E.A."/>
            <person name="Lipzen A."/>
            <person name="Lundell T."/>
            <person name="Morin E."/>
            <person name="Murat C."/>
            <person name="Riley R."/>
            <person name="Ohm R."/>
            <person name="Sun H."/>
            <person name="Tunlid A."/>
            <person name="Henrissat B."/>
            <person name="Grigoriev I.V."/>
            <person name="Hibbett D.S."/>
            <person name="Martin F."/>
        </authorList>
    </citation>
    <scope>NUCLEOTIDE SEQUENCE [LARGE SCALE GENOMIC DNA]</scope>
    <source>
        <strain evidence="3">Ve08.2h10</strain>
    </source>
</reference>
<keyword evidence="3" id="KW-1185">Reference proteome</keyword>
<feature type="region of interest" description="Disordered" evidence="1">
    <location>
        <begin position="1"/>
        <end position="78"/>
    </location>
</feature>
<dbReference type="AlphaFoldDB" id="A0A0D0BUV1"/>